<feature type="compositionally biased region" description="Polar residues" evidence="8">
    <location>
        <begin position="521"/>
        <end position="535"/>
    </location>
</feature>
<dbReference type="GO" id="GO:0000981">
    <property type="term" value="F:DNA-binding transcription factor activity, RNA polymerase II-specific"/>
    <property type="evidence" value="ECO:0007669"/>
    <property type="project" value="InterPro"/>
</dbReference>
<gene>
    <name evidence="10" type="ORF">APUU_61266S</name>
</gene>
<keyword evidence="6" id="KW-0539">Nucleus</keyword>
<evidence type="ECO:0000256" key="8">
    <source>
        <dbReference type="SAM" id="MobiDB-lite"/>
    </source>
</evidence>
<dbReference type="InterPro" id="IPR007219">
    <property type="entry name" value="XnlR_reg_dom"/>
</dbReference>
<name>A0A7R7XWE6_9EURO</name>
<dbReference type="GO" id="GO:0000785">
    <property type="term" value="C:chromatin"/>
    <property type="evidence" value="ECO:0007669"/>
    <property type="project" value="TreeGrafter"/>
</dbReference>
<evidence type="ECO:0000313" key="11">
    <source>
        <dbReference type="Proteomes" id="UP000654913"/>
    </source>
</evidence>
<keyword evidence="2" id="KW-0479">Metal-binding</keyword>
<feature type="region of interest" description="Disordered" evidence="8">
    <location>
        <begin position="521"/>
        <end position="543"/>
    </location>
</feature>
<dbReference type="Gene3D" id="3.30.160.60">
    <property type="entry name" value="Classic Zinc Finger"/>
    <property type="match status" value="2"/>
</dbReference>
<dbReference type="GO" id="GO:0005634">
    <property type="term" value="C:nucleus"/>
    <property type="evidence" value="ECO:0007669"/>
    <property type="project" value="UniProtKB-SubCell"/>
</dbReference>
<keyword evidence="5" id="KW-0862">Zinc</keyword>
<reference evidence="10" key="1">
    <citation type="submission" date="2021-01" db="EMBL/GenBank/DDBJ databases">
        <authorList>
            <consortium name="Aspergillus puulaauensis MK2 genome sequencing consortium"/>
            <person name="Kazuki M."/>
            <person name="Futagami T."/>
        </authorList>
    </citation>
    <scope>NUCLEOTIDE SEQUENCE</scope>
    <source>
        <strain evidence="10">MK2</strain>
    </source>
</reference>
<dbReference type="SMART" id="SM00355">
    <property type="entry name" value="ZnF_C2H2"/>
    <property type="match status" value="2"/>
</dbReference>
<evidence type="ECO:0000313" key="10">
    <source>
        <dbReference type="EMBL" id="BCS28218.1"/>
    </source>
</evidence>
<dbReference type="InterPro" id="IPR036236">
    <property type="entry name" value="Znf_C2H2_sf"/>
</dbReference>
<evidence type="ECO:0000256" key="5">
    <source>
        <dbReference type="ARBA" id="ARBA00022833"/>
    </source>
</evidence>
<organism evidence="10 11">
    <name type="scientific">Aspergillus puulaauensis</name>
    <dbReference type="NCBI Taxonomy" id="1220207"/>
    <lineage>
        <taxon>Eukaryota</taxon>
        <taxon>Fungi</taxon>
        <taxon>Dikarya</taxon>
        <taxon>Ascomycota</taxon>
        <taxon>Pezizomycotina</taxon>
        <taxon>Eurotiomycetes</taxon>
        <taxon>Eurotiomycetidae</taxon>
        <taxon>Eurotiales</taxon>
        <taxon>Aspergillaceae</taxon>
        <taxon>Aspergillus</taxon>
    </lineage>
</organism>
<dbReference type="GO" id="GO:0000978">
    <property type="term" value="F:RNA polymerase II cis-regulatory region sequence-specific DNA binding"/>
    <property type="evidence" value="ECO:0007669"/>
    <property type="project" value="InterPro"/>
</dbReference>
<dbReference type="GO" id="GO:0008270">
    <property type="term" value="F:zinc ion binding"/>
    <property type="evidence" value="ECO:0007669"/>
    <property type="project" value="UniProtKB-KW"/>
</dbReference>
<dbReference type="PROSITE" id="PS50157">
    <property type="entry name" value="ZINC_FINGER_C2H2_2"/>
    <property type="match status" value="2"/>
</dbReference>
<evidence type="ECO:0000256" key="2">
    <source>
        <dbReference type="ARBA" id="ARBA00022723"/>
    </source>
</evidence>
<evidence type="ECO:0000256" key="4">
    <source>
        <dbReference type="ARBA" id="ARBA00022771"/>
    </source>
</evidence>
<keyword evidence="4 7" id="KW-0863">Zinc-finger</keyword>
<evidence type="ECO:0000256" key="1">
    <source>
        <dbReference type="ARBA" id="ARBA00004123"/>
    </source>
</evidence>
<evidence type="ECO:0000256" key="3">
    <source>
        <dbReference type="ARBA" id="ARBA00022737"/>
    </source>
</evidence>
<dbReference type="Proteomes" id="UP000654913">
    <property type="component" value="Chromosome 6"/>
</dbReference>
<dbReference type="SUPFAM" id="SSF57667">
    <property type="entry name" value="beta-beta-alpha zinc fingers"/>
    <property type="match status" value="1"/>
</dbReference>
<feature type="domain" description="C2H2-type" evidence="9">
    <location>
        <begin position="40"/>
        <end position="62"/>
    </location>
</feature>
<keyword evidence="11" id="KW-1185">Reference proteome</keyword>
<protein>
    <recommendedName>
        <fullName evidence="9">C2H2-type domain-containing protein</fullName>
    </recommendedName>
</protein>
<dbReference type="PANTHER" id="PTHR40626">
    <property type="entry name" value="MIP31509P"/>
    <property type="match status" value="1"/>
</dbReference>
<dbReference type="KEGG" id="apuu:APUU_61266S"/>
<reference evidence="10" key="2">
    <citation type="submission" date="2021-02" db="EMBL/GenBank/DDBJ databases">
        <title>Aspergillus puulaauensis MK2 genome sequence.</title>
        <authorList>
            <person name="Futagami T."/>
            <person name="Mori K."/>
            <person name="Kadooka C."/>
            <person name="Tanaka T."/>
        </authorList>
    </citation>
    <scope>NUCLEOTIDE SEQUENCE</scope>
    <source>
        <strain evidence="10">MK2</strain>
    </source>
</reference>
<dbReference type="InterPro" id="IPR013087">
    <property type="entry name" value="Znf_C2H2_type"/>
</dbReference>
<comment type="subcellular location">
    <subcellularLocation>
        <location evidence="1">Nucleus</location>
    </subcellularLocation>
</comment>
<dbReference type="PROSITE" id="PS00028">
    <property type="entry name" value="ZINC_FINGER_C2H2_1"/>
    <property type="match status" value="2"/>
</dbReference>
<accession>A0A7R7XWE6</accession>
<dbReference type="AlphaFoldDB" id="A0A7R7XWE6"/>
<dbReference type="PANTHER" id="PTHR40626:SF11">
    <property type="entry name" value="ZINC FINGER PROTEIN YPR022C"/>
    <property type="match status" value="1"/>
</dbReference>
<dbReference type="GeneID" id="64978215"/>
<dbReference type="CDD" id="cd12148">
    <property type="entry name" value="fungal_TF_MHR"/>
    <property type="match status" value="1"/>
</dbReference>
<dbReference type="FunFam" id="3.30.160.60:FF:002343">
    <property type="entry name" value="Zinc finger protein 33A"/>
    <property type="match status" value="1"/>
</dbReference>
<dbReference type="Pfam" id="PF00096">
    <property type="entry name" value="zf-C2H2"/>
    <property type="match status" value="2"/>
</dbReference>
<dbReference type="EMBL" id="AP024448">
    <property type="protein sequence ID" value="BCS28218.1"/>
    <property type="molecule type" value="Genomic_DNA"/>
</dbReference>
<dbReference type="RefSeq" id="XP_041560404.1">
    <property type="nucleotide sequence ID" value="XM_041694589.1"/>
</dbReference>
<evidence type="ECO:0000256" key="6">
    <source>
        <dbReference type="ARBA" id="ARBA00023242"/>
    </source>
</evidence>
<dbReference type="Pfam" id="PF04082">
    <property type="entry name" value="Fungal_trans"/>
    <property type="match status" value="1"/>
</dbReference>
<feature type="domain" description="C2H2-type" evidence="9">
    <location>
        <begin position="12"/>
        <end position="39"/>
    </location>
</feature>
<dbReference type="GO" id="GO:0006351">
    <property type="term" value="P:DNA-templated transcription"/>
    <property type="evidence" value="ECO:0007669"/>
    <property type="project" value="InterPro"/>
</dbReference>
<sequence length="766" mass="84203">MASERRRGRRQRVCSWCSQSFTKDDHLARHIRTHTREKPFVCAVCRKAFSRQDSLLRHSRNHPQPAGFDDQTATTGAQLINHYPSPSLHGSLCLGQTCAQSQFAEAGRGATASTGGLPLDGSSLYSPPIEPGDRPGLCTGAGAGPSLPDIRTQHSSDTWNAREVNEPYGWGSGAAPQIPGWFVNEEFDLDAFNLCILDSASNWLPRAYDDPVLNASYEVDQVVSEPPSAPPKEDLVKQHWFNFITPSTTGSVTPDVEPEGAQISDEYRDSLAHKLHQTVPSSPLPSTDAMNLCIQMYFTKFSPVFPIVHAPTFRPSAKSSLLLLSICSVGSLFIGSPGAATHGERIFEMLNKAILASWERYIARGGTEAIAMVQAAIIGQTFGLLSGRPKDLLVAETFHGTVIAVSIGLQTQHIEKALTDRKWARRYGMFGVRSESIDSLRDEARLHPKAAWVSWVRKEEQKRLALALCIHDAEISGLLLTAPFLRVPAASLPNIAGDSLWEASTAEEWCSVIEGQISTSAVSNEPRTPHSSGGASQLPEPGSIKHRSGFRQCVELELISSNIMEDWKKGEPCIPDYNEMLVRFHDLYLQGNDSPAADAFLLHALCHSAYISLFVDINRLEVAVGKCGHEQAQLHRSYASEWASSVAGHRCALHGALILRHLESTRIGTEPPIHIPRVLFRAALVWLCYCEFGQGQSSLLPATTDFPELLSLGIDCQKVLFEANNFKSVRPSVAECRTFYALIDLLDRIGHWGISHKLGRLLRVMV</sequence>
<evidence type="ECO:0000259" key="9">
    <source>
        <dbReference type="PROSITE" id="PS50157"/>
    </source>
</evidence>
<evidence type="ECO:0000256" key="7">
    <source>
        <dbReference type="PROSITE-ProRule" id="PRU00042"/>
    </source>
</evidence>
<dbReference type="OrthoDB" id="10018191at2759"/>
<dbReference type="InterPro" id="IPR051059">
    <property type="entry name" value="VerF-like"/>
</dbReference>
<proteinExistence type="predicted"/>
<keyword evidence="3" id="KW-0677">Repeat</keyword>